<keyword evidence="2 3" id="KW-0812">Transmembrane</keyword>
<dbReference type="EMBL" id="AFNH02000454">
    <property type="protein sequence ID" value="EZG69108.1"/>
    <property type="molecule type" value="Genomic_DNA"/>
</dbReference>
<feature type="transmembrane region" description="Helical" evidence="2">
    <location>
        <begin position="239"/>
        <end position="262"/>
    </location>
</feature>
<feature type="compositionally biased region" description="Basic and acidic residues" evidence="1">
    <location>
        <begin position="100"/>
        <end position="133"/>
    </location>
</feature>
<dbReference type="GeneID" id="22912191"/>
<keyword evidence="2" id="KW-1133">Transmembrane helix</keyword>
<proteinExistence type="predicted"/>
<evidence type="ECO:0000256" key="2">
    <source>
        <dbReference type="SAM" id="Phobius"/>
    </source>
</evidence>
<name>A0A023B8I4_GRENI</name>
<feature type="region of interest" description="Disordered" evidence="1">
    <location>
        <begin position="95"/>
        <end position="140"/>
    </location>
</feature>
<reference evidence="3" key="1">
    <citation type="submission" date="2013-12" db="EMBL/GenBank/DDBJ databases">
        <authorList>
            <person name="Omoto C.K."/>
            <person name="Sibley D."/>
            <person name="Venepally P."/>
            <person name="Hadjithomas M."/>
            <person name="Karamycheva S."/>
            <person name="Brunk B."/>
            <person name="Roos D."/>
            <person name="Caler E."/>
            <person name="Lorenzi H."/>
        </authorList>
    </citation>
    <scope>NUCLEOTIDE SEQUENCE</scope>
</reference>
<dbReference type="AlphaFoldDB" id="A0A023B8I4"/>
<organism evidence="3 4">
    <name type="scientific">Gregarina niphandrodes</name>
    <name type="common">Septate eugregarine</name>
    <dbReference type="NCBI Taxonomy" id="110365"/>
    <lineage>
        <taxon>Eukaryota</taxon>
        <taxon>Sar</taxon>
        <taxon>Alveolata</taxon>
        <taxon>Apicomplexa</taxon>
        <taxon>Conoidasida</taxon>
        <taxon>Gregarinasina</taxon>
        <taxon>Eugregarinorida</taxon>
        <taxon>Gregarinidae</taxon>
        <taxon>Gregarina</taxon>
    </lineage>
</organism>
<keyword evidence="2" id="KW-0472">Membrane</keyword>
<accession>A0A023B8I4</accession>
<dbReference type="VEuPathDB" id="CryptoDB:GNI_059810"/>
<evidence type="ECO:0000313" key="3">
    <source>
        <dbReference type="EMBL" id="EZG69108.1"/>
    </source>
</evidence>
<evidence type="ECO:0000256" key="1">
    <source>
        <dbReference type="SAM" id="MobiDB-lite"/>
    </source>
</evidence>
<gene>
    <name evidence="3" type="ORF">GNI_059810</name>
</gene>
<keyword evidence="4" id="KW-1185">Reference proteome</keyword>
<dbReference type="RefSeq" id="XP_011134488.1">
    <property type="nucleotide sequence ID" value="XM_011136186.1"/>
</dbReference>
<protein>
    <submittedName>
        <fullName evidence="3">Transmembrane protein</fullName>
    </submittedName>
</protein>
<dbReference type="Proteomes" id="UP000019763">
    <property type="component" value="Unassembled WGS sequence"/>
</dbReference>
<comment type="caution">
    <text evidence="3">The sequence shown here is derived from an EMBL/GenBank/DDBJ whole genome shotgun (WGS) entry which is preliminary data.</text>
</comment>
<sequence>MADPTAIHVGRIRSDLHKIIVESTEACNPDEQIATERATSDLVDPPVLKRTSGVKTAALRRMAAQTLRAPVQILRTTAQAVGGTTEADPFVKADATTQEDSPHDDSPHKDFPHKDSSHDDSPHEDSPHKDSPHETSSLRVPADAQVPADGPFLEDTPVLEDVPARAEVPTRATAAKRVDQSYAGYDENEEIPAFISARISPDTPRFQNSCQRFQQTFSQLQGDIEDVVDKSKLSPLRDLFTSMFSLAIVCLLTTIVLAAVHWLKFEYMKPLWALTNWLAAIGSGFLLSYGVVILTYRDLIKDVIWETASPTYPYVVVQLDNVHALCFYIACQCGLAAVVFNATVICQCLPLDDTPQMRLTDDYGTLQMRRQTSRAASMLELNKDKAQL</sequence>
<evidence type="ECO:0000313" key="4">
    <source>
        <dbReference type="Proteomes" id="UP000019763"/>
    </source>
</evidence>
<feature type="transmembrane region" description="Helical" evidence="2">
    <location>
        <begin position="274"/>
        <end position="296"/>
    </location>
</feature>